<keyword evidence="2" id="KW-0804">Transcription</keyword>
<sequence>MRFIFFLIISINCFSQEKLSDENSIFNDVVNNTYLRNQKNIPTDKLLSIGDSLYNNSKNEWQKVKSLFVIITAYESQFKYKEALDASLKANYIAEENNLTYWKSRTYGQTATLYAKIGLNKESLKYFDKAFQYSIYLDHKNELLTKSMVLQAESFLYQNLNDYSKILQVNKQALSIVETLKRDYPNDNFQSSSITAYINTATSYYHLKNYSKSKEYYALALNEINTSKEYDRNFYAQTCIKIAMTELKLKKPDLNVVLTYINKAKKESKNINNKEIELEINTTEADYFRLKNKYEIVDSLNTKINNGYKDIANSKIKSVQNIFNESQKKYEKEKSKSFHLIVSLVASLIITVIIIFLYYYYLKKKTQKFNLILEKIKKDKNDCIQTDILINKKEIRIMSDEKESELLEKINEFEKGDLFIQKNFSMAQMSTLLQSNPKYINYVLSHHKNINFSDYINQLRINYIVKKLIDNPQFLNYKISYLADLIGFSSNSRFAYIFKKQLNITPSEFISQLKKQNKK</sequence>
<evidence type="ECO:0000256" key="1">
    <source>
        <dbReference type="ARBA" id="ARBA00023015"/>
    </source>
</evidence>
<evidence type="ECO:0000313" key="7">
    <source>
        <dbReference type="Proteomes" id="UP001173578"/>
    </source>
</evidence>
<dbReference type="GO" id="GO:0003700">
    <property type="term" value="F:DNA-binding transcription factor activity"/>
    <property type="evidence" value="ECO:0007669"/>
    <property type="project" value="InterPro"/>
</dbReference>
<evidence type="ECO:0000256" key="3">
    <source>
        <dbReference type="SAM" id="Coils"/>
    </source>
</evidence>
<dbReference type="InterPro" id="IPR009057">
    <property type="entry name" value="Homeodomain-like_sf"/>
</dbReference>
<dbReference type="InterPro" id="IPR011990">
    <property type="entry name" value="TPR-like_helical_dom_sf"/>
</dbReference>
<feature type="domain" description="HTH araC/xylS-type" evidence="5">
    <location>
        <begin position="408"/>
        <end position="512"/>
    </location>
</feature>
<dbReference type="InterPro" id="IPR018060">
    <property type="entry name" value="HTH_AraC"/>
</dbReference>
<dbReference type="GO" id="GO:0043565">
    <property type="term" value="F:sequence-specific DNA binding"/>
    <property type="evidence" value="ECO:0007669"/>
    <property type="project" value="InterPro"/>
</dbReference>
<dbReference type="PROSITE" id="PS01124">
    <property type="entry name" value="HTH_ARAC_FAMILY_2"/>
    <property type="match status" value="1"/>
</dbReference>
<comment type="caution">
    <text evidence="6">The sequence shown here is derived from an EMBL/GenBank/DDBJ whole genome shotgun (WGS) entry which is preliminary data.</text>
</comment>
<gene>
    <name evidence="6" type="ORF">HX095_01000</name>
</gene>
<dbReference type="SUPFAM" id="SSF48452">
    <property type="entry name" value="TPR-like"/>
    <property type="match status" value="1"/>
</dbReference>
<feature type="transmembrane region" description="Helical" evidence="4">
    <location>
        <begin position="338"/>
        <end position="361"/>
    </location>
</feature>
<reference evidence="6" key="1">
    <citation type="submission" date="2020-06" db="EMBL/GenBank/DDBJ databases">
        <authorList>
            <person name="Dong N."/>
        </authorList>
    </citation>
    <scope>NUCLEOTIDE SEQUENCE</scope>
    <source>
        <strain evidence="6">210</strain>
    </source>
</reference>
<dbReference type="EMBL" id="JACALR010000001">
    <property type="protein sequence ID" value="MDM1549794.1"/>
    <property type="molecule type" value="Genomic_DNA"/>
</dbReference>
<name>A0AAW7DF36_9FLAO</name>
<accession>A0AAW7DF36</accession>
<evidence type="ECO:0000256" key="2">
    <source>
        <dbReference type="ARBA" id="ARBA00023163"/>
    </source>
</evidence>
<dbReference type="Gene3D" id="1.25.40.10">
    <property type="entry name" value="Tetratricopeptide repeat domain"/>
    <property type="match status" value="2"/>
</dbReference>
<feature type="coiled-coil region" evidence="3">
    <location>
        <begin position="261"/>
        <end position="293"/>
    </location>
</feature>
<dbReference type="AlphaFoldDB" id="A0AAW7DF36"/>
<dbReference type="SMART" id="SM00342">
    <property type="entry name" value="HTH_ARAC"/>
    <property type="match status" value="1"/>
</dbReference>
<dbReference type="Pfam" id="PF12833">
    <property type="entry name" value="HTH_18"/>
    <property type="match status" value="1"/>
</dbReference>
<dbReference type="Proteomes" id="UP001173578">
    <property type="component" value="Unassembled WGS sequence"/>
</dbReference>
<dbReference type="Gene3D" id="1.10.10.60">
    <property type="entry name" value="Homeodomain-like"/>
    <property type="match status" value="2"/>
</dbReference>
<dbReference type="SUPFAM" id="SSF46689">
    <property type="entry name" value="Homeodomain-like"/>
    <property type="match status" value="1"/>
</dbReference>
<protein>
    <submittedName>
        <fullName evidence="6">Helix-turn-helix domain-containing protein</fullName>
    </submittedName>
</protein>
<proteinExistence type="predicted"/>
<dbReference type="RefSeq" id="WP_286484666.1">
    <property type="nucleotide sequence ID" value="NZ_JACALR010000001.1"/>
</dbReference>
<keyword evidence="4" id="KW-0812">Transmembrane</keyword>
<evidence type="ECO:0000256" key="4">
    <source>
        <dbReference type="SAM" id="Phobius"/>
    </source>
</evidence>
<evidence type="ECO:0000259" key="5">
    <source>
        <dbReference type="PROSITE" id="PS01124"/>
    </source>
</evidence>
<keyword evidence="3" id="KW-0175">Coiled coil</keyword>
<reference evidence="6" key="2">
    <citation type="journal article" date="2022" name="Sci. Total Environ.">
        <title>Prevalence, transmission, and molecular epidemiology of tet(X)-positive bacteria among humans, animals, and environmental niches in China: An epidemiological, and genomic-based study.</title>
        <authorList>
            <person name="Dong N."/>
            <person name="Zeng Y."/>
            <person name="Cai C."/>
            <person name="Sun C."/>
            <person name="Lu J."/>
            <person name="Liu C."/>
            <person name="Zhou H."/>
            <person name="Sun Q."/>
            <person name="Shu L."/>
            <person name="Wang H."/>
            <person name="Wang Y."/>
            <person name="Wang S."/>
            <person name="Wu C."/>
            <person name="Chan E.W."/>
            <person name="Chen G."/>
            <person name="Shen Z."/>
            <person name="Chen S."/>
            <person name="Zhang R."/>
        </authorList>
    </citation>
    <scope>NUCLEOTIDE SEQUENCE</scope>
    <source>
        <strain evidence="6">210</strain>
    </source>
</reference>
<keyword evidence="4" id="KW-1133">Transmembrane helix</keyword>
<keyword evidence="1" id="KW-0805">Transcription regulation</keyword>
<keyword evidence="4" id="KW-0472">Membrane</keyword>
<evidence type="ECO:0000313" key="6">
    <source>
        <dbReference type="EMBL" id="MDM1549794.1"/>
    </source>
</evidence>
<organism evidence="6 7">
    <name type="scientific">Empedobacter falsenii</name>
    <dbReference type="NCBI Taxonomy" id="343874"/>
    <lineage>
        <taxon>Bacteria</taxon>
        <taxon>Pseudomonadati</taxon>
        <taxon>Bacteroidota</taxon>
        <taxon>Flavobacteriia</taxon>
        <taxon>Flavobacteriales</taxon>
        <taxon>Weeksellaceae</taxon>
        <taxon>Empedobacter</taxon>
    </lineage>
</organism>